<keyword evidence="2" id="KW-1185">Reference proteome</keyword>
<organism evidence="1 2">
    <name type="scientific">Tuber magnatum</name>
    <name type="common">white Piedmont truffle</name>
    <dbReference type="NCBI Taxonomy" id="42249"/>
    <lineage>
        <taxon>Eukaryota</taxon>
        <taxon>Fungi</taxon>
        <taxon>Dikarya</taxon>
        <taxon>Ascomycota</taxon>
        <taxon>Pezizomycotina</taxon>
        <taxon>Pezizomycetes</taxon>
        <taxon>Pezizales</taxon>
        <taxon>Tuberaceae</taxon>
        <taxon>Tuber</taxon>
    </lineage>
</organism>
<reference evidence="1 2" key="1">
    <citation type="submission" date="2018-03" db="EMBL/GenBank/DDBJ databases">
        <title>Genomes of Pezizomycetes fungi and the evolution of truffles.</title>
        <authorList>
            <person name="Murat C."/>
            <person name="Payen T."/>
            <person name="Noel B."/>
            <person name="Kuo A."/>
            <person name="Martin F.M."/>
        </authorList>
    </citation>
    <scope>NUCLEOTIDE SEQUENCE [LARGE SCALE GENOMIC DNA]</scope>
    <source>
        <strain evidence="1">091103-1</strain>
    </source>
</reference>
<proteinExistence type="predicted"/>
<comment type="caution">
    <text evidence="1">The sequence shown here is derived from an EMBL/GenBank/DDBJ whole genome shotgun (WGS) entry which is preliminary data.</text>
</comment>
<sequence>MQFLLSRPPSIQENQRVTAILSSTGLLSRYRYLVRDLLTKDFLQEDSSATSYHIHPLLTLFLRQTISNGGKRANSSYGIEYSLVTHAFLDYYSQRSIHWSQAPAETYLDVEKELELEENNFLEAIWAPLIHVNPASIFSLFPVHAFARYASVATMQNPQLKVGLVKEICAQILKRFEELKEKAGSGGKIDEKALVAALFASGWLCEYYAEGDEISQFKKQVETSTELIGVGKDTGGCLEKFLVLSEQCAVQRSVAVGDGMADGLKFRKPWAGFLAEYQDPKKKRKEEDHAEWSGLAKEFIRLQSISVQVPLTERFDDKMRLPLKGQLSNIYSELDDVVRGSPLHVFLSVYPWIPTSLHNPLPSQLPMLPSEQFAAYPALLQLHRARFDPPSTLPILRNLLTTTRTHSLRDLELPTHILLAKQAFTLHSLTATLSHYEYVAALLPPGPHLLPHHLPTLMHITFLAALAYTHLRSWELALSTFNVTLSLAMHLTDATTQYCALRKLSAIKRESGLGPPVAETLLRALDLSYAAAPQPAFTEERGVLLQRIFSAARSGRAGEGMENVIEQLAIKRGWAINEMKNFVEDVIALETKIVRGGAEVGARSAETERELRGMYAEAEKMLLSRKRNRAGSEAGKSITNYVAV</sequence>
<dbReference type="EMBL" id="PYWC01000035">
    <property type="protein sequence ID" value="PWW76295.1"/>
    <property type="molecule type" value="Genomic_DNA"/>
</dbReference>
<accession>A0A317SPG0</accession>
<dbReference type="STRING" id="42249.A0A317SPG0"/>
<gene>
    <name evidence="1" type="ORF">C7212DRAFT_196742</name>
</gene>
<evidence type="ECO:0000313" key="2">
    <source>
        <dbReference type="Proteomes" id="UP000246991"/>
    </source>
</evidence>
<dbReference type="AlphaFoldDB" id="A0A317SPG0"/>
<dbReference type="Proteomes" id="UP000246991">
    <property type="component" value="Unassembled WGS sequence"/>
</dbReference>
<evidence type="ECO:0000313" key="1">
    <source>
        <dbReference type="EMBL" id="PWW76295.1"/>
    </source>
</evidence>
<name>A0A317SPG0_9PEZI</name>
<dbReference type="OrthoDB" id="5351478at2759"/>
<evidence type="ECO:0008006" key="3">
    <source>
        <dbReference type="Google" id="ProtNLM"/>
    </source>
</evidence>
<protein>
    <recommendedName>
        <fullName evidence="3">Anaphase-promoting complex subunit 5</fullName>
    </recommendedName>
</protein>